<name>A0AAE0BC37_9CHLO</name>
<dbReference type="EMBL" id="LGRX02035654">
    <property type="protein sequence ID" value="KAK3233671.1"/>
    <property type="molecule type" value="Genomic_DNA"/>
</dbReference>
<keyword evidence="1" id="KW-0812">Transmembrane</keyword>
<dbReference type="Proteomes" id="UP001190700">
    <property type="component" value="Unassembled WGS sequence"/>
</dbReference>
<evidence type="ECO:0000313" key="2">
    <source>
        <dbReference type="EMBL" id="KAK3233671.1"/>
    </source>
</evidence>
<dbReference type="AlphaFoldDB" id="A0AAE0BC37"/>
<feature type="transmembrane region" description="Helical" evidence="1">
    <location>
        <begin position="87"/>
        <end position="107"/>
    </location>
</feature>
<keyword evidence="3" id="KW-1185">Reference proteome</keyword>
<proteinExistence type="predicted"/>
<reference evidence="2 3" key="1">
    <citation type="journal article" date="2015" name="Genome Biol. Evol.">
        <title>Comparative Genomics of a Bacterivorous Green Alga Reveals Evolutionary Causalities and Consequences of Phago-Mixotrophic Mode of Nutrition.</title>
        <authorList>
            <person name="Burns J.A."/>
            <person name="Paasch A."/>
            <person name="Narechania A."/>
            <person name="Kim E."/>
        </authorList>
    </citation>
    <scope>NUCLEOTIDE SEQUENCE [LARGE SCALE GENOMIC DNA]</scope>
    <source>
        <strain evidence="2 3">PLY_AMNH</strain>
    </source>
</reference>
<keyword evidence="1" id="KW-0472">Membrane</keyword>
<evidence type="ECO:0000256" key="1">
    <source>
        <dbReference type="SAM" id="Phobius"/>
    </source>
</evidence>
<comment type="caution">
    <text evidence="2">The sequence shown here is derived from an EMBL/GenBank/DDBJ whole genome shotgun (WGS) entry which is preliminary data.</text>
</comment>
<keyword evidence="1" id="KW-1133">Transmembrane helix</keyword>
<organism evidence="2 3">
    <name type="scientific">Cymbomonas tetramitiformis</name>
    <dbReference type="NCBI Taxonomy" id="36881"/>
    <lineage>
        <taxon>Eukaryota</taxon>
        <taxon>Viridiplantae</taxon>
        <taxon>Chlorophyta</taxon>
        <taxon>Pyramimonadophyceae</taxon>
        <taxon>Pyramimonadales</taxon>
        <taxon>Pyramimonadaceae</taxon>
        <taxon>Cymbomonas</taxon>
    </lineage>
</organism>
<accession>A0AAE0BC37</accession>
<gene>
    <name evidence="2" type="ORF">CYMTET_56052</name>
</gene>
<protein>
    <submittedName>
        <fullName evidence="2">Uncharacterized protein</fullName>
    </submittedName>
</protein>
<sequence length="124" mass="12313">MRHPRLMASSGDSHVGPPCRGAFLPVLFWGAEDMQRGDGSSAAGRCRRASTFVAVFSGGGATLPVLVKAPGGDDVVVATSRPSSPALLAFTFVAVFSGGGATLPVLVKAPGGDDAVAATCGGNL</sequence>
<evidence type="ECO:0000313" key="3">
    <source>
        <dbReference type="Proteomes" id="UP001190700"/>
    </source>
</evidence>